<dbReference type="PANTHER" id="PTHR10648">
    <property type="entry name" value="SERINE/THREONINE-PROTEIN PHOSPHATASE PP2A 65 KDA REGULATORY SUBUNIT"/>
    <property type="match status" value="1"/>
</dbReference>
<feature type="compositionally biased region" description="Basic and acidic residues" evidence="2">
    <location>
        <begin position="91"/>
        <end position="100"/>
    </location>
</feature>
<dbReference type="GO" id="GO:0000159">
    <property type="term" value="C:protein phosphatase type 2A complex"/>
    <property type="evidence" value="ECO:0007669"/>
    <property type="project" value="TreeGrafter"/>
</dbReference>
<dbReference type="Gene3D" id="1.25.10.10">
    <property type="entry name" value="Leucine-rich Repeat Variant"/>
    <property type="match status" value="1"/>
</dbReference>
<dbReference type="GO" id="GO:0005634">
    <property type="term" value="C:nucleus"/>
    <property type="evidence" value="ECO:0007669"/>
    <property type="project" value="TreeGrafter"/>
</dbReference>
<reference evidence="3" key="1">
    <citation type="journal article" date="2015" name="PLoS ONE">
        <title>Comprehensive Evaluation of Toxoplasma gondii VEG and Neospora caninum LIV Genomes with Tachyzoite Stage Transcriptome and Proteome Defines Novel Transcript Features.</title>
        <authorList>
            <person name="Ramaprasad A."/>
            <person name="Mourier T."/>
            <person name="Naeem R."/>
            <person name="Malas T.B."/>
            <person name="Moussa E."/>
            <person name="Panigrahi A."/>
            <person name="Vermont S.J."/>
            <person name="Otto T.D."/>
            <person name="Wastling J."/>
            <person name="Pain A."/>
        </authorList>
    </citation>
    <scope>NUCLEOTIDE SEQUENCE</scope>
    <source>
        <strain evidence="3">VEG</strain>
    </source>
</reference>
<dbReference type="SUPFAM" id="SSF48371">
    <property type="entry name" value="ARM repeat"/>
    <property type="match status" value="1"/>
</dbReference>
<evidence type="ECO:0000256" key="1">
    <source>
        <dbReference type="ARBA" id="ARBA00022737"/>
    </source>
</evidence>
<keyword evidence="1" id="KW-0677">Repeat</keyword>
<feature type="region of interest" description="Disordered" evidence="2">
    <location>
        <begin position="1"/>
        <end position="20"/>
    </location>
</feature>
<name>A0A0F7UWW1_TOXGV</name>
<dbReference type="GO" id="GO:0005829">
    <property type="term" value="C:cytosol"/>
    <property type="evidence" value="ECO:0007669"/>
    <property type="project" value="TreeGrafter"/>
</dbReference>
<protein>
    <submittedName>
        <fullName evidence="3">HEAT repeat-containing protein</fullName>
    </submittedName>
</protein>
<accession>A0A0F7UWW1</accession>
<sequence>MASAAHLPLPSSPCAPSSSLLPSVCTRELDEKWHGACSFLLFSRAPYNPTPTAERASLPVSSARPSAAAASPQPPPRPSESPRSPVSPVASRERRCKEDNTFGAVPPPSSDRVLLAARKAEILWKAREEELTEEQSGSHSDPAKEVFNRFFSEDAEERLVAAASISSLCAALGDGRKDFIAFLLSFVETENDSLVLEVVARELHWLLSHACPKPSEAVVAARVDPESCELSVLVSLLQTLLWTADETVKETALAAFYRLFSLASLSEADEPAAAGKKSATVFINVFLPRLWQLLADGSAKAQQVAAQLLPSALFHLQGTLDDLSRNPAEGSDAPPVEIREKLERSREQLVDAFVKYVCGGPDLSSLTLQLEAGKHLPLFVAFVAKVLHSAPSRFASGDANAKDKLEPTDANAPEAATRILHALREALQAVLRAASEALKMQGIRALAAMAQTDPVVFRTLGDNLLPMLFADPSWRIRAAVCEALDRLGLFLVSSVPSKSSDHGQDKDSSEEEQDSLLPEAALGPGTCIVSVLIQFLKDRDLNVKAAALRTTRKLVKMTGNCSGVLQSFLEEGESIFSAVGISQNAPILVECMATVCTMAEAAKTEEGKWQLTVFAFSLLRVDDWHVALCFLKNLHIFVASPPPSFLSVLLTRLDMLVNLPSSRWRVRACVLQQLPLLLLLPEVDEETSTQLWLLLLQLLQDDVWAVRQEGPAAIEQLVMNVRPEKDHLLEAARARGREDDAISGDRAREESLHATRLAREALLEKLVPVLEQLRDDSRSFVRGEVSRYVLGLQRLYSKEVWHLVFAPLLERIADDRIPQTRYAAAKAIQILLAYEAAGHAPSVVPSEWLQKMKKKLADDPDPDVVEAVLEE</sequence>
<proteinExistence type="predicted"/>
<dbReference type="InterPro" id="IPR051023">
    <property type="entry name" value="PP2A_Regulatory_Subunit_A"/>
</dbReference>
<dbReference type="AlphaFoldDB" id="A0A0F7UWW1"/>
<dbReference type="Pfam" id="PF02985">
    <property type="entry name" value="HEAT"/>
    <property type="match status" value="1"/>
</dbReference>
<dbReference type="InterPro" id="IPR011989">
    <property type="entry name" value="ARM-like"/>
</dbReference>
<dbReference type="InterPro" id="IPR000357">
    <property type="entry name" value="HEAT"/>
</dbReference>
<dbReference type="EMBL" id="LN714498">
    <property type="protein sequence ID" value="CEL74702.1"/>
    <property type="molecule type" value="Genomic_DNA"/>
</dbReference>
<dbReference type="GO" id="GO:0019888">
    <property type="term" value="F:protein phosphatase regulator activity"/>
    <property type="evidence" value="ECO:0007669"/>
    <property type="project" value="TreeGrafter"/>
</dbReference>
<feature type="region of interest" description="Disordered" evidence="2">
    <location>
        <begin position="496"/>
        <end position="515"/>
    </location>
</feature>
<gene>
    <name evidence="3" type="ORF">BN1205_026050</name>
</gene>
<evidence type="ECO:0000313" key="3">
    <source>
        <dbReference type="EMBL" id="CEL74702.1"/>
    </source>
</evidence>
<evidence type="ECO:0000256" key="2">
    <source>
        <dbReference type="SAM" id="MobiDB-lite"/>
    </source>
</evidence>
<feature type="compositionally biased region" description="Low complexity" evidence="2">
    <location>
        <begin position="55"/>
        <end position="71"/>
    </location>
</feature>
<dbReference type="InterPro" id="IPR016024">
    <property type="entry name" value="ARM-type_fold"/>
</dbReference>
<organism evidence="3">
    <name type="scientific">Toxoplasma gondii (strain ATCC 50861 / VEG)</name>
    <dbReference type="NCBI Taxonomy" id="432359"/>
    <lineage>
        <taxon>Eukaryota</taxon>
        <taxon>Sar</taxon>
        <taxon>Alveolata</taxon>
        <taxon>Apicomplexa</taxon>
        <taxon>Conoidasida</taxon>
        <taxon>Coccidia</taxon>
        <taxon>Eucoccidiorida</taxon>
        <taxon>Eimeriorina</taxon>
        <taxon>Sarcocystidae</taxon>
        <taxon>Toxoplasma</taxon>
    </lineage>
</organism>
<dbReference type="PANTHER" id="PTHR10648:SF4">
    <property type="entry name" value="PROTEIN PHOSPHATASE 2 (FORMERLY 2A), REGULATORY SUBUNIT A, BETA ISOFORM-RELATED"/>
    <property type="match status" value="1"/>
</dbReference>
<feature type="region of interest" description="Disordered" evidence="2">
    <location>
        <begin position="50"/>
        <end position="108"/>
    </location>
</feature>
<feature type="compositionally biased region" description="Low complexity" evidence="2">
    <location>
        <begin position="81"/>
        <end position="90"/>
    </location>
</feature>